<evidence type="ECO:0000313" key="4">
    <source>
        <dbReference type="Proteomes" id="UP000007801"/>
    </source>
</evidence>
<dbReference type="KEGG" id="dan:6505295"/>
<proteinExistence type="predicted"/>
<dbReference type="OrthoDB" id="7867139at2759"/>
<dbReference type="HOGENOM" id="CLU_2123574_0_0_1"/>
<protein>
    <submittedName>
        <fullName evidence="3">Uncharacterized protein</fullName>
    </submittedName>
</protein>
<dbReference type="OMA" id="QKAVMYV"/>
<organism evidence="3 4">
    <name type="scientific">Drosophila ananassae</name>
    <name type="common">Fruit fly</name>
    <dbReference type="NCBI Taxonomy" id="7217"/>
    <lineage>
        <taxon>Eukaryota</taxon>
        <taxon>Metazoa</taxon>
        <taxon>Ecdysozoa</taxon>
        <taxon>Arthropoda</taxon>
        <taxon>Hexapoda</taxon>
        <taxon>Insecta</taxon>
        <taxon>Pterygota</taxon>
        <taxon>Neoptera</taxon>
        <taxon>Endopterygota</taxon>
        <taxon>Diptera</taxon>
        <taxon>Brachycera</taxon>
        <taxon>Muscomorpha</taxon>
        <taxon>Ephydroidea</taxon>
        <taxon>Drosophilidae</taxon>
        <taxon>Drosophila</taxon>
        <taxon>Sophophora</taxon>
    </lineage>
</organism>
<feature type="region of interest" description="Disordered" evidence="1">
    <location>
        <begin position="69"/>
        <end position="93"/>
    </location>
</feature>
<evidence type="ECO:0000256" key="2">
    <source>
        <dbReference type="SAM" id="Phobius"/>
    </source>
</evidence>
<keyword evidence="4" id="KW-1185">Reference proteome</keyword>
<evidence type="ECO:0000313" key="3">
    <source>
        <dbReference type="EMBL" id="EDV35222.1"/>
    </source>
</evidence>
<dbReference type="Proteomes" id="UP000007801">
    <property type="component" value="Unassembled WGS sequence"/>
</dbReference>
<dbReference type="InParanoid" id="B3MW77"/>
<keyword evidence="2" id="KW-0472">Membrane</keyword>
<name>B3MW77_DROAN</name>
<dbReference type="EMBL" id="CH902625">
    <property type="protein sequence ID" value="EDV35222.1"/>
    <property type="molecule type" value="Genomic_DNA"/>
</dbReference>
<keyword evidence="2" id="KW-0812">Transmembrane</keyword>
<reference evidence="3 4" key="1">
    <citation type="journal article" date="2007" name="Nature">
        <title>Evolution of genes and genomes on the Drosophila phylogeny.</title>
        <authorList>
            <consortium name="Drosophila 12 Genomes Consortium"/>
            <person name="Clark A.G."/>
            <person name="Eisen M.B."/>
            <person name="Smith D.R."/>
            <person name="Bergman C.M."/>
            <person name="Oliver B."/>
            <person name="Markow T.A."/>
            <person name="Kaufman T.C."/>
            <person name="Kellis M."/>
            <person name="Gelbart W."/>
            <person name="Iyer V.N."/>
            <person name="Pollard D.A."/>
            <person name="Sackton T.B."/>
            <person name="Larracuente A.M."/>
            <person name="Singh N.D."/>
            <person name="Abad J.P."/>
            <person name="Abt D.N."/>
            <person name="Adryan B."/>
            <person name="Aguade M."/>
            <person name="Akashi H."/>
            <person name="Anderson W.W."/>
            <person name="Aquadro C.F."/>
            <person name="Ardell D.H."/>
            <person name="Arguello R."/>
            <person name="Artieri C.G."/>
            <person name="Barbash D.A."/>
            <person name="Barker D."/>
            <person name="Barsanti P."/>
            <person name="Batterham P."/>
            <person name="Batzoglou S."/>
            <person name="Begun D."/>
            <person name="Bhutkar A."/>
            <person name="Blanco E."/>
            <person name="Bosak S.A."/>
            <person name="Bradley R.K."/>
            <person name="Brand A.D."/>
            <person name="Brent M.R."/>
            <person name="Brooks A.N."/>
            <person name="Brown R.H."/>
            <person name="Butlin R.K."/>
            <person name="Caggese C."/>
            <person name="Calvi B.R."/>
            <person name="Bernardo de Carvalho A."/>
            <person name="Caspi A."/>
            <person name="Castrezana S."/>
            <person name="Celniker S.E."/>
            <person name="Chang J.L."/>
            <person name="Chapple C."/>
            <person name="Chatterji S."/>
            <person name="Chinwalla A."/>
            <person name="Civetta A."/>
            <person name="Clifton S.W."/>
            <person name="Comeron J.M."/>
            <person name="Costello J.C."/>
            <person name="Coyne J.A."/>
            <person name="Daub J."/>
            <person name="David R.G."/>
            <person name="Delcher A.L."/>
            <person name="Delehaunty K."/>
            <person name="Do C.B."/>
            <person name="Ebling H."/>
            <person name="Edwards K."/>
            <person name="Eickbush T."/>
            <person name="Evans J.D."/>
            <person name="Filipski A."/>
            <person name="Findeiss S."/>
            <person name="Freyhult E."/>
            <person name="Fulton L."/>
            <person name="Fulton R."/>
            <person name="Garcia A.C."/>
            <person name="Gardiner A."/>
            <person name="Garfield D.A."/>
            <person name="Garvin B.E."/>
            <person name="Gibson G."/>
            <person name="Gilbert D."/>
            <person name="Gnerre S."/>
            <person name="Godfrey J."/>
            <person name="Good R."/>
            <person name="Gotea V."/>
            <person name="Gravely B."/>
            <person name="Greenberg A.J."/>
            <person name="Griffiths-Jones S."/>
            <person name="Gross S."/>
            <person name="Guigo R."/>
            <person name="Gustafson E.A."/>
            <person name="Haerty W."/>
            <person name="Hahn M.W."/>
            <person name="Halligan D.L."/>
            <person name="Halpern A.L."/>
            <person name="Halter G.M."/>
            <person name="Han M.V."/>
            <person name="Heger A."/>
            <person name="Hillier L."/>
            <person name="Hinrichs A.S."/>
            <person name="Holmes I."/>
            <person name="Hoskins R.A."/>
            <person name="Hubisz M.J."/>
            <person name="Hultmark D."/>
            <person name="Huntley M.A."/>
            <person name="Jaffe D.B."/>
            <person name="Jagadeeshan S."/>
            <person name="Jeck W.R."/>
            <person name="Johnson J."/>
            <person name="Jones C.D."/>
            <person name="Jordan W.C."/>
            <person name="Karpen G.H."/>
            <person name="Kataoka E."/>
            <person name="Keightley P.D."/>
            <person name="Kheradpour P."/>
            <person name="Kirkness E.F."/>
            <person name="Koerich L.B."/>
            <person name="Kristiansen K."/>
            <person name="Kudrna D."/>
            <person name="Kulathinal R.J."/>
            <person name="Kumar S."/>
            <person name="Kwok R."/>
            <person name="Lander E."/>
            <person name="Langley C.H."/>
            <person name="Lapoint R."/>
            <person name="Lazzaro B.P."/>
            <person name="Lee S.J."/>
            <person name="Levesque L."/>
            <person name="Li R."/>
            <person name="Lin C.F."/>
            <person name="Lin M.F."/>
            <person name="Lindblad-Toh K."/>
            <person name="Llopart A."/>
            <person name="Long M."/>
            <person name="Low L."/>
            <person name="Lozovsky E."/>
            <person name="Lu J."/>
            <person name="Luo M."/>
            <person name="Machado C.A."/>
            <person name="Makalowski W."/>
            <person name="Marzo M."/>
            <person name="Matsuda M."/>
            <person name="Matzkin L."/>
            <person name="McAllister B."/>
            <person name="McBride C.S."/>
            <person name="McKernan B."/>
            <person name="McKernan K."/>
            <person name="Mendez-Lago M."/>
            <person name="Minx P."/>
            <person name="Mollenhauer M.U."/>
            <person name="Montooth K."/>
            <person name="Mount S.M."/>
            <person name="Mu X."/>
            <person name="Myers E."/>
            <person name="Negre B."/>
            <person name="Newfeld S."/>
            <person name="Nielsen R."/>
            <person name="Noor M.A."/>
            <person name="O'Grady P."/>
            <person name="Pachter L."/>
            <person name="Papaceit M."/>
            <person name="Parisi M.J."/>
            <person name="Parisi M."/>
            <person name="Parts L."/>
            <person name="Pedersen J.S."/>
            <person name="Pesole G."/>
            <person name="Phillippy A.M."/>
            <person name="Ponting C.P."/>
            <person name="Pop M."/>
            <person name="Porcelli D."/>
            <person name="Powell J.R."/>
            <person name="Prohaska S."/>
            <person name="Pruitt K."/>
            <person name="Puig M."/>
            <person name="Quesneville H."/>
            <person name="Ram K.R."/>
            <person name="Rand D."/>
            <person name="Rasmussen M.D."/>
            <person name="Reed L.K."/>
            <person name="Reenan R."/>
            <person name="Reily A."/>
            <person name="Remington K.A."/>
            <person name="Rieger T.T."/>
            <person name="Ritchie M.G."/>
            <person name="Robin C."/>
            <person name="Rogers Y.H."/>
            <person name="Rohde C."/>
            <person name="Rozas J."/>
            <person name="Rubenfield M.J."/>
            <person name="Ruiz A."/>
            <person name="Russo S."/>
            <person name="Salzberg S.L."/>
            <person name="Sanchez-Gracia A."/>
            <person name="Saranga D.J."/>
            <person name="Sato H."/>
            <person name="Schaeffer S.W."/>
            <person name="Schatz M.C."/>
            <person name="Schlenke T."/>
            <person name="Schwartz R."/>
            <person name="Segarra C."/>
            <person name="Singh R.S."/>
            <person name="Sirot L."/>
            <person name="Sirota M."/>
            <person name="Sisneros N.B."/>
            <person name="Smith C.D."/>
            <person name="Smith T.F."/>
            <person name="Spieth J."/>
            <person name="Stage D.E."/>
            <person name="Stark A."/>
            <person name="Stephan W."/>
            <person name="Strausberg R.L."/>
            <person name="Strempel S."/>
            <person name="Sturgill D."/>
            <person name="Sutton G."/>
            <person name="Sutton G.G."/>
            <person name="Tao W."/>
            <person name="Teichmann S."/>
            <person name="Tobari Y.N."/>
            <person name="Tomimura Y."/>
            <person name="Tsolas J.M."/>
            <person name="Valente V.L."/>
            <person name="Venter E."/>
            <person name="Venter J.C."/>
            <person name="Vicario S."/>
            <person name="Vieira F.G."/>
            <person name="Vilella A.J."/>
            <person name="Villasante A."/>
            <person name="Walenz B."/>
            <person name="Wang J."/>
            <person name="Wasserman M."/>
            <person name="Watts T."/>
            <person name="Wilson D."/>
            <person name="Wilson R.K."/>
            <person name="Wing R.A."/>
            <person name="Wolfner M.F."/>
            <person name="Wong A."/>
            <person name="Wong G.K."/>
            <person name="Wu C.I."/>
            <person name="Wu G."/>
            <person name="Yamamoto D."/>
            <person name="Yang H.P."/>
            <person name="Yang S.P."/>
            <person name="Yorke J.A."/>
            <person name="Yoshida K."/>
            <person name="Zdobnov E."/>
            <person name="Zhang P."/>
            <person name="Zhang Y."/>
            <person name="Zimin A.V."/>
            <person name="Baldwin J."/>
            <person name="Abdouelleil A."/>
            <person name="Abdulkadir J."/>
            <person name="Abebe A."/>
            <person name="Abera B."/>
            <person name="Abreu J."/>
            <person name="Acer S.C."/>
            <person name="Aftuck L."/>
            <person name="Alexander A."/>
            <person name="An P."/>
            <person name="Anderson E."/>
            <person name="Anderson S."/>
            <person name="Arachi H."/>
            <person name="Azer M."/>
            <person name="Bachantsang P."/>
            <person name="Barry A."/>
            <person name="Bayul T."/>
            <person name="Berlin A."/>
            <person name="Bessette D."/>
            <person name="Bloom T."/>
            <person name="Blye J."/>
            <person name="Boguslavskiy L."/>
            <person name="Bonnet C."/>
            <person name="Boukhgalter B."/>
            <person name="Bourzgui I."/>
            <person name="Brown A."/>
            <person name="Cahill P."/>
            <person name="Channer S."/>
            <person name="Cheshatsang Y."/>
            <person name="Chuda L."/>
            <person name="Citroen M."/>
            <person name="Collymore A."/>
            <person name="Cooke P."/>
            <person name="Costello M."/>
            <person name="D'Aco K."/>
            <person name="Daza R."/>
            <person name="De Haan G."/>
            <person name="DeGray S."/>
            <person name="DeMaso C."/>
            <person name="Dhargay N."/>
            <person name="Dooley K."/>
            <person name="Dooley E."/>
            <person name="Doricent M."/>
            <person name="Dorje P."/>
            <person name="Dorjee K."/>
            <person name="Dupes A."/>
            <person name="Elong R."/>
            <person name="Falk J."/>
            <person name="Farina A."/>
            <person name="Faro S."/>
            <person name="Ferguson D."/>
            <person name="Fisher S."/>
            <person name="Foley C.D."/>
            <person name="Franke A."/>
            <person name="Friedrich D."/>
            <person name="Gadbois L."/>
            <person name="Gearin G."/>
            <person name="Gearin C.R."/>
            <person name="Giannoukos G."/>
            <person name="Goode T."/>
            <person name="Graham J."/>
            <person name="Grandbois E."/>
            <person name="Grewal S."/>
            <person name="Gyaltsen K."/>
            <person name="Hafez N."/>
            <person name="Hagos B."/>
            <person name="Hall J."/>
            <person name="Henson C."/>
            <person name="Hollinger A."/>
            <person name="Honan T."/>
            <person name="Huard M.D."/>
            <person name="Hughes L."/>
            <person name="Hurhula B."/>
            <person name="Husby M.E."/>
            <person name="Kamat A."/>
            <person name="Kanga B."/>
            <person name="Kashin S."/>
            <person name="Khazanovich D."/>
            <person name="Kisner P."/>
            <person name="Lance K."/>
            <person name="Lara M."/>
            <person name="Lee W."/>
            <person name="Lennon N."/>
            <person name="Letendre F."/>
            <person name="LeVine R."/>
            <person name="Lipovsky A."/>
            <person name="Liu X."/>
            <person name="Liu J."/>
            <person name="Liu S."/>
            <person name="Lokyitsang T."/>
            <person name="Lokyitsang Y."/>
            <person name="Lubonja R."/>
            <person name="Lui A."/>
            <person name="MacDonald P."/>
            <person name="Magnisalis V."/>
            <person name="Maru K."/>
            <person name="Matthews C."/>
            <person name="McCusker W."/>
            <person name="McDonough S."/>
            <person name="Mehta T."/>
            <person name="Meldrim J."/>
            <person name="Meneus L."/>
            <person name="Mihai O."/>
            <person name="Mihalev A."/>
            <person name="Mihova T."/>
            <person name="Mittelman R."/>
            <person name="Mlenga V."/>
            <person name="Montmayeur A."/>
            <person name="Mulrain L."/>
            <person name="Navidi A."/>
            <person name="Naylor J."/>
            <person name="Negash T."/>
            <person name="Nguyen T."/>
            <person name="Nguyen N."/>
            <person name="Nicol R."/>
            <person name="Norbu C."/>
            <person name="Norbu N."/>
            <person name="Novod N."/>
            <person name="O'Neill B."/>
            <person name="Osman S."/>
            <person name="Markiewicz E."/>
            <person name="Oyono O.L."/>
            <person name="Patti C."/>
            <person name="Phunkhang P."/>
            <person name="Pierre F."/>
            <person name="Priest M."/>
            <person name="Raghuraman S."/>
            <person name="Rege F."/>
            <person name="Reyes R."/>
            <person name="Rise C."/>
            <person name="Rogov P."/>
            <person name="Ross K."/>
            <person name="Ryan E."/>
            <person name="Settipalli S."/>
            <person name="Shea T."/>
            <person name="Sherpa N."/>
            <person name="Shi L."/>
            <person name="Shih D."/>
            <person name="Sparrow T."/>
            <person name="Spaulding J."/>
            <person name="Stalker J."/>
            <person name="Stange-Thomann N."/>
            <person name="Stavropoulos S."/>
            <person name="Stone C."/>
            <person name="Strader C."/>
            <person name="Tesfaye S."/>
            <person name="Thomson T."/>
            <person name="Thoulutsang Y."/>
            <person name="Thoulutsang D."/>
            <person name="Topham K."/>
            <person name="Topping I."/>
            <person name="Tsamla T."/>
            <person name="Vassiliev H."/>
            <person name="Vo A."/>
            <person name="Wangchuk T."/>
            <person name="Wangdi T."/>
            <person name="Weiand M."/>
            <person name="Wilkinson J."/>
            <person name="Wilson A."/>
            <person name="Yadav S."/>
            <person name="Young G."/>
            <person name="Yu Q."/>
            <person name="Zembek L."/>
            <person name="Zhong D."/>
            <person name="Zimmer A."/>
            <person name="Zwirko Z."/>
            <person name="Jaffe D.B."/>
            <person name="Alvarez P."/>
            <person name="Brockman W."/>
            <person name="Butler J."/>
            <person name="Chin C."/>
            <person name="Gnerre S."/>
            <person name="Grabherr M."/>
            <person name="Kleber M."/>
            <person name="Mauceli E."/>
            <person name="MacCallum I."/>
        </authorList>
    </citation>
    <scope>NUCLEOTIDE SEQUENCE [LARGE SCALE GENOMIC DNA]</scope>
    <source>
        <strain evidence="4">Tucson 14024-0371.13</strain>
    </source>
</reference>
<dbReference type="AlphaFoldDB" id="B3MW77"/>
<keyword evidence="2" id="KW-1133">Transmembrane helix</keyword>
<sequence>MADYSKYLVTLTEQLGLAQGTFNGLRPSQKAVMYVGAATVACVMVGLTVKSLRGRKRKEPKKRRTIDLLDGADGLMTGRGDGSVGDSKDDSWISQDSLDLSGEVSEGDSLFSSTVY</sequence>
<gene>
    <name evidence="3" type="primary">Dana\GF22640</name>
    <name evidence="3" type="synonym">dana_GLEANR_6592</name>
    <name evidence="3" type="ORF">GF22640</name>
</gene>
<feature type="transmembrane region" description="Helical" evidence="2">
    <location>
        <begin position="31"/>
        <end position="52"/>
    </location>
</feature>
<dbReference type="GeneID" id="6505295"/>
<evidence type="ECO:0000256" key="1">
    <source>
        <dbReference type="SAM" id="MobiDB-lite"/>
    </source>
</evidence>
<dbReference type="STRING" id="7217.B3MW77"/>
<accession>B3MW77</accession>